<evidence type="ECO:0000313" key="3">
    <source>
        <dbReference type="Proteomes" id="UP000799291"/>
    </source>
</evidence>
<dbReference type="InterPro" id="IPR002110">
    <property type="entry name" value="Ankyrin_rpt"/>
</dbReference>
<dbReference type="PANTHER" id="PTHR10039">
    <property type="entry name" value="AMELOGENIN"/>
    <property type="match status" value="1"/>
</dbReference>
<organism evidence="2 3">
    <name type="scientific">Lentithecium fluviatile CBS 122367</name>
    <dbReference type="NCBI Taxonomy" id="1168545"/>
    <lineage>
        <taxon>Eukaryota</taxon>
        <taxon>Fungi</taxon>
        <taxon>Dikarya</taxon>
        <taxon>Ascomycota</taxon>
        <taxon>Pezizomycotina</taxon>
        <taxon>Dothideomycetes</taxon>
        <taxon>Pleosporomycetidae</taxon>
        <taxon>Pleosporales</taxon>
        <taxon>Massarineae</taxon>
        <taxon>Lentitheciaceae</taxon>
        <taxon>Lentithecium</taxon>
    </lineage>
</organism>
<feature type="repeat" description="ANK" evidence="1">
    <location>
        <begin position="194"/>
        <end position="223"/>
    </location>
</feature>
<accession>A0A6G1ITC2</accession>
<dbReference type="EMBL" id="MU005592">
    <property type="protein sequence ID" value="KAF2681191.1"/>
    <property type="molecule type" value="Genomic_DNA"/>
</dbReference>
<keyword evidence="1" id="KW-0040">ANK repeat</keyword>
<dbReference type="PROSITE" id="PS50297">
    <property type="entry name" value="ANK_REP_REGION"/>
    <property type="match status" value="1"/>
</dbReference>
<dbReference type="PANTHER" id="PTHR10039:SF16">
    <property type="entry name" value="GPI INOSITOL-DEACYLASE"/>
    <property type="match status" value="1"/>
</dbReference>
<dbReference type="Proteomes" id="UP000799291">
    <property type="component" value="Unassembled WGS sequence"/>
</dbReference>
<dbReference type="AlphaFoldDB" id="A0A6G1ITC2"/>
<dbReference type="OrthoDB" id="2944608at2759"/>
<gene>
    <name evidence="2" type="ORF">K458DRAFT_391986</name>
</gene>
<dbReference type="SUPFAM" id="SSF48403">
    <property type="entry name" value="Ankyrin repeat"/>
    <property type="match status" value="1"/>
</dbReference>
<proteinExistence type="predicted"/>
<dbReference type="Gene3D" id="1.25.40.20">
    <property type="entry name" value="Ankyrin repeat-containing domain"/>
    <property type="match status" value="1"/>
</dbReference>
<dbReference type="Pfam" id="PF00023">
    <property type="entry name" value="Ank"/>
    <property type="match status" value="1"/>
</dbReference>
<keyword evidence="3" id="KW-1185">Reference proteome</keyword>
<evidence type="ECO:0000313" key="2">
    <source>
        <dbReference type="EMBL" id="KAF2681191.1"/>
    </source>
</evidence>
<reference evidence="2" key="1">
    <citation type="journal article" date="2020" name="Stud. Mycol.">
        <title>101 Dothideomycetes genomes: a test case for predicting lifestyles and emergence of pathogens.</title>
        <authorList>
            <person name="Haridas S."/>
            <person name="Albert R."/>
            <person name="Binder M."/>
            <person name="Bloem J."/>
            <person name="Labutti K."/>
            <person name="Salamov A."/>
            <person name="Andreopoulos B."/>
            <person name="Baker S."/>
            <person name="Barry K."/>
            <person name="Bills G."/>
            <person name="Bluhm B."/>
            <person name="Cannon C."/>
            <person name="Castanera R."/>
            <person name="Culley D."/>
            <person name="Daum C."/>
            <person name="Ezra D."/>
            <person name="Gonzalez J."/>
            <person name="Henrissat B."/>
            <person name="Kuo A."/>
            <person name="Liang C."/>
            <person name="Lipzen A."/>
            <person name="Lutzoni F."/>
            <person name="Magnuson J."/>
            <person name="Mondo S."/>
            <person name="Nolan M."/>
            <person name="Ohm R."/>
            <person name="Pangilinan J."/>
            <person name="Park H.-J."/>
            <person name="Ramirez L."/>
            <person name="Alfaro M."/>
            <person name="Sun H."/>
            <person name="Tritt A."/>
            <person name="Yoshinaga Y."/>
            <person name="Zwiers L.-H."/>
            <person name="Turgeon B."/>
            <person name="Goodwin S."/>
            <person name="Spatafora J."/>
            <person name="Crous P."/>
            <person name="Grigoriev I."/>
        </authorList>
    </citation>
    <scope>NUCLEOTIDE SEQUENCE</scope>
    <source>
        <strain evidence="2">CBS 122367</strain>
    </source>
</reference>
<protein>
    <submittedName>
        <fullName evidence="2">Uncharacterized protein</fullName>
    </submittedName>
</protein>
<dbReference type="PROSITE" id="PS50088">
    <property type="entry name" value="ANK_REPEAT"/>
    <property type="match status" value="1"/>
</dbReference>
<name>A0A6G1ITC2_9PLEO</name>
<sequence>MRGARGMFRWAAYHLDTLGKFRNREMLRRSLAMLPPTLDQTYDRILSATSDEYSEYAIRILQWLTFSARPLFVEEVAEVVAIEVAHDPAFDRDEVLEDPLEALNIRTSLVTIITNEEEESNLARKPWLFDPDVPWEEPDLGKGLESVAAPLYYEAQLGLSPITKLLLDHDAEVNAQVVKMLLDKGAIINAQGKHYGNALQVASFRGHEQVVELLLAAGADYCQ</sequence>
<evidence type="ECO:0000256" key="1">
    <source>
        <dbReference type="PROSITE-ProRule" id="PRU00023"/>
    </source>
</evidence>
<dbReference type="InterPro" id="IPR036770">
    <property type="entry name" value="Ankyrin_rpt-contain_sf"/>
</dbReference>